<feature type="domain" description="GmrSD restriction endonucleases C-terminal" evidence="1">
    <location>
        <begin position="92"/>
        <end position="227"/>
    </location>
</feature>
<dbReference type="AlphaFoldDB" id="A0A840P3L9"/>
<protein>
    <recommendedName>
        <fullName evidence="1">GmrSD restriction endonucleases C-terminal domain-containing protein</fullName>
    </recommendedName>
</protein>
<evidence type="ECO:0000313" key="3">
    <source>
        <dbReference type="Proteomes" id="UP000578449"/>
    </source>
</evidence>
<accession>A0A840P3L9</accession>
<comment type="caution">
    <text evidence="2">The sequence shown here is derived from an EMBL/GenBank/DDBJ whole genome shotgun (WGS) entry which is preliminary data.</text>
</comment>
<dbReference type="Pfam" id="PF07510">
    <property type="entry name" value="GmrSD_C"/>
    <property type="match status" value="1"/>
</dbReference>
<reference evidence="2 3" key="1">
    <citation type="submission" date="2020-08" db="EMBL/GenBank/DDBJ databases">
        <title>Genomic Encyclopedia of Type Strains, Phase IV (KMG-IV): sequencing the most valuable type-strain genomes for metagenomic binning, comparative biology and taxonomic classification.</title>
        <authorList>
            <person name="Goeker M."/>
        </authorList>
    </citation>
    <scope>NUCLEOTIDE SEQUENCE [LARGE SCALE GENOMIC DNA]</scope>
    <source>
        <strain evidence="2 3">DSM 45615</strain>
    </source>
</reference>
<organism evidence="2 3">
    <name type="scientific">Thermocatellispora tengchongensis</name>
    <dbReference type="NCBI Taxonomy" id="1073253"/>
    <lineage>
        <taxon>Bacteria</taxon>
        <taxon>Bacillati</taxon>
        <taxon>Actinomycetota</taxon>
        <taxon>Actinomycetes</taxon>
        <taxon>Streptosporangiales</taxon>
        <taxon>Streptosporangiaceae</taxon>
        <taxon>Thermocatellispora</taxon>
    </lineage>
</organism>
<dbReference type="PANTHER" id="PTHR24094:SF15">
    <property type="entry name" value="AMP-DEPENDENT SYNTHETASE_LIGASE DOMAIN-CONTAINING PROTEIN-RELATED"/>
    <property type="match status" value="1"/>
</dbReference>
<dbReference type="Proteomes" id="UP000578449">
    <property type="component" value="Unassembled WGS sequence"/>
</dbReference>
<name>A0A840P3L9_9ACTN</name>
<sequence length="230" mass="25267">MTVLAAAVIMVSMAAAHEGAPVRAVPLRNPEGTLPGLAPMTEPADRGAGAALIGRLRTGERGSLRGYSRERYGENWTDAATNIPFARNGCRTRDDMLARDGERVVYGTRSPCGVAAMTLTDPYTGEAIEWRRSDADRVQVDHVVPLAYGWRMGAARWPLAKRTRFANDPLNLLPVRREVNQAKGGRGPAQWLPPLRRARCSYAVRFAQVAAKYRLPVTKADKKVMLAQCR</sequence>
<gene>
    <name evidence="2" type="ORF">HNP84_004010</name>
</gene>
<dbReference type="RefSeq" id="WP_312925233.1">
    <property type="nucleotide sequence ID" value="NZ_BAABIX010000040.1"/>
</dbReference>
<proteinExistence type="predicted"/>
<evidence type="ECO:0000313" key="2">
    <source>
        <dbReference type="EMBL" id="MBB5134278.1"/>
    </source>
</evidence>
<keyword evidence="3" id="KW-1185">Reference proteome</keyword>
<evidence type="ECO:0000259" key="1">
    <source>
        <dbReference type="Pfam" id="PF07510"/>
    </source>
</evidence>
<dbReference type="EMBL" id="JACHGN010000008">
    <property type="protein sequence ID" value="MBB5134278.1"/>
    <property type="molecule type" value="Genomic_DNA"/>
</dbReference>
<dbReference type="InterPro" id="IPR011089">
    <property type="entry name" value="GmrSD_C"/>
</dbReference>
<dbReference type="PANTHER" id="PTHR24094">
    <property type="entry name" value="SECRETED PROTEIN"/>
    <property type="match status" value="1"/>
</dbReference>